<dbReference type="GO" id="GO:0070920">
    <property type="term" value="P:regulation of regulatory ncRNA processing"/>
    <property type="evidence" value="ECO:0007669"/>
    <property type="project" value="TreeGrafter"/>
</dbReference>
<keyword evidence="5" id="KW-1185">Reference proteome</keyword>
<dbReference type="GO" id="GO:0005634">
    <property type="term" value="C:nucleus"/>
    <property type="evidence" value="ECO:0007669"/>
    <property type="project" value="TreeGrafter"/>
</dbReference>
<accession>A0A3Q0II12</accession>
<gene>
    <name evidence="6" type="primary">LOC103524656</name>
</gene>
<evidence type="ECO:0000313" key="6">
    <source>
        <dbReference type="RefSeq" id="XP_026675809.1"/>
    </source>
</evidence>
<dbReference type="GO" id="GO:0035197">
    <property type="term" value="F:siRNA binding"/>
    <property type="evidence" value="ECO:0007669"/>
    <property type="project" value="TreeGrafter"/>
</dbReference>
<proteinExistence type="predicted"/>
<evidence type="ECO:0000313" key="5">
    <source>
        <dbReference type="Proteomes" id="UP000079169"/>
    </source>
</evidence>
<reference evidence="6" key="1">
    <citation type="submission" date="2025-08" db="UniProtKB">
        <authorList>
            <consortium name="RefSeq"/>
        </authorList>
    </citation>
    <scope>IDENTIFICATION</scope>
</reference>
<feature type="region of interest" description="Disordered" evidence="3">
    <location>
        <begin position="207"/>
        <end position="234"/>
    </location>
</feature>
<dbReference type="GO" id="GO:0016442">
    <property type="term" value="C:RISC complex"/>
    <property type="evidence" value="ECO:0007669"/>
    <property type="project" value="TreeGrafter"/>
</dbReference>
<dbReference type="AlphaFoldDB" id="A0A3Q0II12"/>
<dbReference type="GO" id="GO:0070578">
    <property type="term" value="C:RISC-loading complex"/>
    <property type="evidence" value="ECO:0007669"/>
    <property type="project" value="TreeGrafter"/>
</dbReference>
<evidence type="ECO:0000256" key="3">
    <source>
        <dbReference type="SAM" id="MobiDB-lite"/>
    </source>
</evidence>
<evidence type="ECO:0000256" key="1">
    <source>
        <dbReference type="ARBA" id="ARBA00022884"/>
    </source>
</evidence>
<dbReference type="KEGG" id="dci:103524656"/>
<feature type="compositionally biased region" description="Polar residues" evidence="3">
    <location>
        <begin position="207"/>
        <end position="224"/>
    </location>
</feature>
<dbReference type="CDD" id="cd00048">
    <property type="entry name" value="DSRM_SF"/>
    <property type="match status" value="1"/>
</dbReference>
<dbReference type="GO" id="GO:0005737">
    <property type="term" value="C:cytoplasm"/>
    <property type="evidence" value="ECO:0007669"/>
    <property type="project" value="TreeGrafter"/>
</dbReference>
<organism evidence="5 6">
    <name type="scientific">Diaphorina citri</name>
    <name type="common">Asian citrus psyllid</name>
    <dbReference type="NCBI Taxonomy" id="121845"/>
    <lineage>
        <taxon>Eukaryota</taxon>
        <taxon>Metazoa</taxon>
        <taxon>Ecdysozoa</taxon>
        <taxon>Arthropoda</taxon>
        <taxon>Hexapoda</taxon>
        <taxon>Insecta</taxon>
        <taxon>Pterygota</taxon>
        <taxon>Neoptera</taxon>
        <taxon>Paraneoptera</taxon>
        <taxon>Hemiptera</taxon>
        <taxon>Sternorrhyncha</taxon>
        <taxon>Psylloidea</taxon>
        <taxon>Psyllidae</taxon>
        <taxon>Diaphorininae</taxon>
        <taxon>Diaphorina</taxon>
    </lineage>
</organism>
<dbReference type="GO" id="GO:0030422">
    <property type="term" value="P:siRNA processing"/>
    <property type="evidence" value="ECO:0007669"/>
    <property type="project" value="TreeGrafter"/>
</dbReference>
<dbReference type="InterPro" id="IPR051247">
    <property type="entry name" value="RLC_Component"/>
</dbReference>
<dbReference type="SMART" id="SM00358">
    <property type="entry name" value="DSRM"/>
    <property type="match status" value="1"/>
</dbReference>
<sequence length="323" mass="36747">MVMKSLLTPNFLCLLNNLPTPVYNQLYEEGMSHDKTFTCTCKLGNLLVEASHRTKQQAKHTSALLMIESLEKSLEDAFITTVPEDFRMDYKSDDFSIERKKVRTHLLMSERKHNELKFNAVRLPKLHRVITEPHLEVISTMQRILDDMAMTTENFNEYLDNENLATLDKVLNILDKLKEGTGIDIDFVHLDLEVLRKSASAMFEATTNISETETQSSNSYQNDETVPEQNDDIQSNENVVSQSDNQVLESNTDSSASAKPLTFVLCKFFVVPLLSFMGVAPNFEESKKKAAILLLKHINSLDKTNCRKNNFFENFSSGDEADT</sequence>
<dbReference type="GeneID" id="103524656"/>
<dbReference type="PANTHER" id="PTHR46205">
    <property type="entry name" value="LOQUACIOUS, ISOFORM B"/>
    <property type="match status" value="1"/>
</dbReference>
<dbReference type="PaxDb" id="121845-A0A3Q0II12"/>
<dbReference type="GO" id="GO:0003725">
    <property type="term" value="F:double-stranded RNA binding"/>
    <property type="evidence" value="ECO:0007669"/>
    <property type="project" value="TreeGrafter"/>
</dbReference>
<dbReference type="Gene3D" id="3.30.160.20">
    <property type="match status" value="1"/>
</dbReference>
<feature type="domain" description="DRBM" evidence="4">
    <location>
        <begin position="1"/>
        <end position="72"/>
    </location>
</feature>
<protein>
    <submittedName>
        <fullName evidence="6">Uncharacterized protein LOC103524656</fullName>
    </submittedName>
</protein>
<dbReference type="InterPro" id="IPR014720">
    <property type="entry name" value="dsRBD_dom"/>
</dbReference>
<dbReference type="Proteomes" id="UP000079169">
    <property type="component" value="Unplaced"/>
</dbReference>
<name>A0A3Q0II12_DIACI</name>
<evidence type="ECO:0000256" key="2">
    <source>
        <dbReference type="PROSITE-ProRule" id="PRU00266"/>
    </source>
</evidence>
<keyword evidence="1 2" id="KW-0694">RNA-binding</keyword>
<dbReference type="Pfam" id="PF00035">
    <property type="entry name" value="dsrm"/>
    <property type="match status" value="1"/>
</dbReference>
<evidence type="ECO:0000259" key="4">
    <source>
        <dbReference type="PROSITE" id="PS50137"/>
    </source>
</evidence>
<dbReference type="PROSITE" id="PS50137">
    <property type="entry name" value="DS_RBD"/>
    <property type="match status" value="1"/>
</dbReference>
<dbReference type="PANTHER" id="PTHR46205:SF3">
    <property type="entry name" value="LOQUACIOUS, ISOFORM B"/>
    <property type="match status" value="1"/>
</dbReference>
<dbReference type="SUPFAM" id="SSF54768">
    <property type="entry name" value="dsRNA-binding domain-like"/>
    <property type="match status" value="1"/>
</dbReference>
<dbReference type="RefSeq" id="XP_026675809.1">
    <property type="nucleotide sequence ID" value="XM_026820008.1"/>
</dbReference>